<accession>A0A8S3YQY4</accession>
<comment type="caution">
    <text evidence="3">The sequence shown here is derived from an EMBL/GenBank/DDBJ whole genome shotgun (WGS) entry which is preliminary data.</text>
</comment>
<keyword evidence="2" id="KW-1133">Transmembrane helix</keyword>
<feature type="region of interest" description="Disordered" evidence="1">
    <location>
        <begin position="1"/>
        <end position="35"/>
    </location>
</feature>
<dbReference type="AlphaFoldDB" id="A0A8S3YQY4"/>
<evidence type="ECO:0000313" key="3">
    <source>
        <dbReference type="EMBL" id="CAG5117350.1"/>
    </source>
</evidence>
<sequence length="227" mass="26170">MAPPMVSLSKKEPSKSKLVFDDLPLEKEDGPAPPSVITVGDEQRSRRLRFQKNQRKCRLIVGFVTIMIIIAVATALTFTLVKLLHKHRKSWTVPEKNGQTSNVNVDDKNQLIRARHHHHNDQGQSVCLESLHEYHRRFVAYRDCSTLVCYIDRLDETYEVGYARWEAYETNGKDSKALKVIGKPIEIEVLRHIGDIHIYAHCQNGTSYWAMEIEETEITTEIKVVYV</sequence>
<keyword evidence="2" id="KW-0472">Membrane</keyword>
<dbReference type="EMBL" id="CAJHNH020000391">
    <property type="protein sequence ID" value="CAG5117350.1"/>
    <property type="molecule type" value="Genomic_DNA"/>
</dbReference>
<keyword evidence="4" id="KW-1185">Reference proteome</keyword>
<reference evidence="3" key="1">
    <citation type="submission" date="2021-04" db="EMBL/GenBank/DDBJ databases">
        <authorList>
            <consortium name="Molecular Ecology Group"/>
        </authorList>
    </citation>
    <scope>NUCLEOTIDE SEQUENCE</scope>
</reference>
<keyword evidence="2" id="KW-0812">Transmembrane</keyword>
<evidence type="ECO:0000256" key="1">
    <source>
        <dbReference type="SAM" id="MobiDB-lite"/>
    </source>
</evidence>
<organism evidence="3 4">
    <name type="scientific">Candidula unifasciata</name>
    <dbReference type="NCBI Taxonomy" id="100452"/>
    <lineage>
        <taxon>Eukaryota</taxon>
        <taxon>Metazoa</taxon>
        <taxon>Spiralia</taxon>
        <taxon>Lophotrochozoa</taxon>
        <taxon>Mollusca</taxon>
        <taxon>Gastropoda</taxon>
        <taxon>Heterobranchia</taxon>
        <taxon>Euthyneura</taxon>
        <taxon>Panpulmonata</taxon>
        <taxon>Eupulmonata</taxon>
        <taxon>Stylommatophora</taxon>
        <taxon>Helicina</taxon>
        <taxon>Helicoidea</taxon>
        <taxon>Geomitridae</taxon>
        <taxon>Candidula</taxon>
    </lineage>
</organism>
<gene>
    <name evidence="3" type="ORF">CUNI_LOCUS2908</name>
</gene>
<evidence type="ECO:0000256" key="2">
    <source>
        <dbReference type="SAM" id="Phobius"/>
    </source>
</evidence>
<evidence type="ECO:0000313" key="4">
    <source>
        <dbReference type="Proteomes" id="UP000678393"/>
    </source>
</evidence>
<dbReference type="OrthoDB" id="6129562at2759"/>
<feature type="compositionally biased region" description="Basic and acidic residues" evidence="1">
    <location>
        <begin position="9"/>
        <end position="30"/>
    </location>
</feature>
<dbReference type="Proteomes" id="UP000678393">
    <property type="component" value="Unassembled WGS sequence"/>
</dbReference>
<feature type="transmembrane region" description="Helical" evidence="2">
    <location>
        <begin position="59"/>
        <end position="81"/>
    </location>
</feature>
<proteinExistence type="predicted"/>
<protein>
    <submittedName>
        <fullName evidence="3">Uncharacterized protein</fullName>
    </submittedName>
</protein>
<name>A0A8S3YQY4_9EUPU</name>